<organism evidence="3 4">
    <name type="scientific">Mycena indigotica</name>
    <dbReference type="NCBI Taxonomy" id="2126181"/>
    <lineage>
        <taxon>Eukaryota</taxon>
        <taxon>Fungi</taxon>
        <taxon>Dikarya</taxon>
        <taxon>Basidiomycota</taxon>
        <taxon>Agaricomycotina</taxon>
        <taxon>Agaricomycetes</taxon>
        <taxon>Agaricomycetidae</taxon>
        <taxon>Agaricales</taxon>
        <taxon>Marasmiineae</taxon>
        <taxon>Mycenaceae</taxon>
        <taxon>Mycena</taxon>
    </lineage>
</organism>
<dbReference type="PANTHER" id="PTHR24345">
    <property type="entry name" value="SERINE/THREONINE-PROTEIN KINASE PLK"/>
    <property type="match status" value="1"/>
</dbReference>
<keyword evidence="3" id="KW-0808">Transferase</keyword>
<feature type="compositionally biased region" description="Basic residues" evidence="1">
    <location>
        <begin position="469"/>
        <end position="478"/>
    </location>
</feature>
<dbReference type="AlphaFoldDB" id="A0A8H6T8I1"/>
<accession>A0A8H6T8I1</accession>
<evidence type="ECO:0000313" key="4">
    <source>
        <dbReference type="Proteomes" id="UP000636479"/>
    </source>
</evidence>
<reference evidence="3" key="1">
    <citation type="submission" date="2020-05" db="EMBL/GenBank/DDBJ databases">
        <title>Mycena genomes resolve the evolution of fungal bioluminescence.</title>
        <authorList>
            <person name="Tsai I.J."/>
        </authorList>
    </citation>
    <scope>NUCLEOTIDE SEQUENCE</scope>
    <source>
        <strain evidence="3">171206Taipei</strain>
    </source>
</reference>
<dbReference type="Pfam" id="PF00069">
    <property type="entry name" value="Pkinase"/>
    <property type="match status" value="1"/>
</dbReference>
<dbReference type="CDD" id="cd14008">
    <property type="entry name" value="STKc_LKB1_CaMKK"/>
    <property type="match status" value="1"/>
</dbReference>
<dbReference type="GO" id="GO:0004672">
    <property type="term" value="F:protein kinase activity"/>
    <property type="evidence" value="ECO:0007669"/>
    <property type="project" value="InterPro"/>
</dbReference>
<feature type="region of interest" description="Disordered" evidence="1">
    <location>
        <begin position="422"/>
        <end position="522"/>
    </location>
</feature>
<evidence type="ECO:0000313" key="3">
    <source>
        <dbReference type="EMBL" id="KAF7312724.1"/>
    </source>
</evidence>
<comment type="caution">
    <text evidence="3">The sequence shown here is derived from an EMBL/GenBank/DDBJ whole genome shotgun (WGS) entry which is preliminary data.</text>
</comment>
<proteinExistence type="predicted"/>
<dbReference type="GO" id="GO:0005634">
    <property type="term" value="C:nucleus"/>
    <property type="evidence" value="ECO:0007669"/>
    <property type="project" value="TreeGrafter"/>
</dbReference>
<evidence type="ECO:0000259" key="2">
    <source>
        <dbReference type="PROSITE" id="PS50011"/>
    </source>
</evidence>
<dbReference type="InterPro" id="IPR000719">
    <property type="entry name" value="Prot_kinase_dom"/>
</dbReference>
<dbReference type="GeneID" id="59342253"/>
<feature type="region of interest" description="Disordered" evidence="1">
    <location>
        <begin position="354"/>
        <end position="386"/>
    </location>
</feature>
<sequence length="641" mass="71215">MDSAPAAPSKIYSRSRGAFLITRKLIARGHNSFVYLAERNTDKTPYALKQVPRNNKRTENLQRLRDRNPARSALPRTTSGPSPLVVRRGTEEVKVQKEVAIMKKCDHPNIVKIQDFIDDPCNDSVYILMEYMQGGELQWRTQADQPCLTMGQIRRVMRDVVLGIEYLHMQGIIHRDIKPSNIMWNSDRSRVKIGDFGIAALVEAETMDGDVPRHAGTPSFLAPEIAPGGGGSTEVTFAVDLWALGVTLYAMLFGALPFRAQITDSGPVAAQNSLYRSICEDSWTPLANMSSQALPIAREDYGNGGVLFLLNGLLTKSPEERFDDEALRGMMTYGWLFADIEKPADWTQVTTPLFHPPLVSDPRPPSPPPIASGSRRAKKISVSKRDEANAISETKFKWPVFFHLPRRVTNLFKPLKAVEEEEAIDGRGRPRGFISNPEKDRSLRRRSSKSSGKGKAREDVENPQALANKSRKPARVARHSVEALSNTRANASGGVVLGSPTGPVNVTGKPRLAGLKDRTKSQIDTRSREIDLSRQRYAQYLDQFAAGEEEEETLRDGTIIGMGVGIGLIVMAKQLMDDFGSEDDELEERHISGPEDSDYGEDQREPVNLYGETSSDDEEGDAPIEFKRRVRPEPRGQGHGE</sequence>
<dbReference type="Proteomes" id="UP000636479">
    <property type="component" value="Unassembled WGS sequence"/>
</dbReference>
<feature type="domain" description="Protein kinase" evidence="2">
    <location>
        <begin position="20"/>
        <end position="336"/>
    </location>
</feature>
<dbReference type="PROSITE" id="PS50011">
    <property type="entry name" value="PROTEIN_KINASE_DOM"/>
    <property type="match status" value="1"/>
</dbReference>
<dbReference type="OrthoDB" id="68483at2759"/>
<feature type="region of interest" description="Disordered" evidence="1">
    <location>
        <begin position="581"/>
        <end position="641"/>
    </location>
</feature>
<gene>
    <name evidence="3" type="ORF">MIND_00287300</name>
</gene>
<dbReference type="GO" id="GO:0005524">
    <property type="term" value="F:ATP binding"/>
    <property type="evidence" value="ECO:0007669"/>
    <property type="project" value="InterPro"/>
</dbReference>
<dbReference type="Gene3D" id="1.10.510.10">
    <property type="entry name" value="Transferase(Phosphotransferase) domain 1"/>
    <property type="match status" value="1"/>
</dbReference>
<feature type="compositionally biased region" description="Basic and acidic residues" evidence="1">
    <location>
        <begin position="56"/>
        <end position="69"/>
    </location>
</feature>
<dbReference type="SMART" id="SM00220">
    <property type="entry name" value="S_TKc"/>
    <property type="match status" value="1"/>
</dbReference>
<feature type="compositionally biased region" description="Basic and acidic residues" evidence="1">
    <location>
        <begin position="624"/>
        <end position="641"/>
    </location>
</feature>
<keyword evidence="3" id="KW-0418">Kinase</keyword>
<dbReference type="RefSeq" id="XP_037224832.1">
    <property type="nucleotide sequence ID" value="XM_037359737.1"/>
</dbReference>
<dbReference type="EMBL" id="JACAZF010000002">
    <property type="protein sequence ID" value="KAF7312724.1"/>
    <property type="molecule type" value="Genomic_DNA"/>
</dbReference>
<keyword evidence="4" id="KW-1185">Reference proteome</keyword>
<name>A0A8H6T8I1_9AGAR</name>
<dbReference type="SUPFAM" id="SSF56112">
    <property type="entry name" value="Protein kinase-like (PK-like)"/>
    <property type="match status" value="1"/>
</dbReference>
<dbReference type="InterPro" id="IPR011009">
    <property type="entry name" value="Kinase-like_dom_sf"/>
</dbReference>
<protein>
    <submittedName>
        <fullName evidence="3">Other/CAMKK/ELM protein kinase</fullName>
    </submittedName>
</protein>
<feature type="region of interest" description="Disordered" evidence="1">
    <location>
        <begin position="53"/>
        <end position="83"/>
    </location>
</feature>
<evidence type="ECO:0000256" key="1">
    <source>
        <dbReference type="SAM" id="MobiDB-lite"/>
    </source>
</evidence>
<feature type="compositionally biased region" description="Basic residues" evidence="1">
    <location>
        <begin position="442"/>
        <end position="454"/>
    </location>
</feature>